<evidence type="ECO:0000313" key="2">
    <source>
        <dbReference type="EMBL" id="SDL24653.1"/>
    </source>
</evidence>
<organism evidence="2 3">
    <name type="scientific">Lacicoccus qingdaonensis</name>
    <dbReference type="NCBI Taxonomy" id="576118"/>
    <lineage>
        <taxon>Bacteria</taxon>
        <taxon>Bacillati</taxon>
        <taxon>Bacillota</taxon>
        <taxon>Bacilli</taxon>
        <taxon>Bacillales</taxon>
        <taxon>Salinicoccaceae</taxon>
        <taxon>Lacicoccus</taxon>
    </lineage>
</organism>
<keyword evidence="3" id="KW-1185">Reference proteome</keyword>
<feature type="compositionally biased region" description="Polar residues" evidence="1">
    <location>
        <begin position="8"/>
        <end position="39"/>
    </location>
</feature>
<evidence type="ECO:0000313" key="3">
    <source>
        <dbReference type="Proteomes" id="UP000199008"/>
    </source>
</evidence>
<feature type="non-terminal residue" evidence="2">
    <location>
        <position position="39"/>
    </location>
</feature>
<proteinExistence type="predicted"/>
<reference evidence="3" key="1">
    <citation type="submission" date="2016-10" db="EMBL/GenBank/DDBJ databases">
        <authorList>
            <person name="Varghese N."/>
            <person name="Submissions S."/>
        </authorList>
    </citation>
    <scope>NUCLEOTIDE SEQUENCE [LARGE SCALE GENOMIC DNA]</scope>
    <source>
        <strain evidence="3">CGMCC 1.8895</strain>
    </source>
</reference>
<sequence>MQMAKKNVVTTRESLQSPAHSALNINLSEQANTKSAHSA</sequence>
<accession>A0A1G9IIA4</accession>
<dbReference type="AlphaFoldDB" id="A0A1G9IIA4"/>
<gene>
    <name evidence="2" type="ORF">SAMN05216216_13331</name>
</gene>
<name>A0A1G9IIA4_9BACL</name>
<dbReference type="Proteomes" id="UP000199008">
    <property type="component" value="Unassembled WGS sequence"/>
</dbReference>
<dbReference type="EMBL" id="FNFY01000033">
    <property type="protein sequence ID" value="SDL24653.1"/>
    <property type="molecule type" value="Genomic_DNA"/>
</dbReference>
<feature type="region of interest" description="Disordered" evidence="1">
    <location>
        <begin position="1"/>
        <end position="39"/>
    </location>
</feature>
<evidence type="ECO:0000256" key="1">
    <source>
        <dbReference type="SAM" id="MobiDB-lite"/>
    </source>
</evidence>
<protein>
    <submittedName>
        <fullName evidence="2">Uncharacterized protein</fullName>
    </submittedName>
</protein>